<evidence type="ECO:0000256" key="4">
    <source>
        <dbReference type="ARBA" id="ARBA00023008"/>
    </source>
</evidence>
<dbReference type="Proteomes" id="UP001595925">
    <property type="component" value="Unassembled WGS sequence"/>
</dbReference>
<dbReference type="PANTHER" id="PTHR36507">
    <property type="entry name" value="BLL1555 PROTEIN"/>
    <property type="match status" value="1"/>
</dbReference>
<evidence type="ECO:0000256" key="2">
    <source>
        <dbReference type="ARBA" id="ARBA00022723"/>
    </source>
</evidence>
<feature type="compositionally biased region" description="Acidic residues" evidence="6">
    <location>
        <begin position="42"/>
        <end position="53"/>
    </location>
</feature>
<evidence type="ECO:0000256" key="3">
    <source>
        <dbReference type="ARBA" id="ARBA00022982"/>
    </source>
</evidence>
<keyword evidence="1" id="KW-0813">Transport</keyword>
<organism evidence="8 9">
    <name type="scientific">Saliphagus infecundisoli</name>
    <dbReference type="NCBI Taxonomy" id="1849069"/>
    <lineage>
        <taxon>Archaea</taxon>
        <taxon>Methanobacteriati</taxon>
        <taxon>Methanobacteriota</taxon>
        <taxon>Stenosarchaea group</taxon>
        <taxon>Halobacteria</taxon>
        <taxon>Halobacteriales</taxon>
        <taxon>Natrialbaceae</taxon>
        <taxon>Saliphagus</taxon>
    </lineage>
</organism>
<feature type="region of interest" description="Disordered" evidence="6">
    <location>
        <begin position="219"/>
        <end position="247"/>
    </location>
</feature>
<evidence type="ECO:0000256" key="5">
    <source>
        <dbReference type="PIRSR" id="PIRSR602387-1"/>
    </source>
</evidence>
<evidence type="ECO:0000313" key="9">
    <source>
        <dbReference type="Proteomes" id="UP001595925"/>
    </source>
</evidence>
<feature type="domain" description="Blue (type 1) copper" evidence="7">
    <location>
        <begin position="94"/>
        <end position="189"/>
    </location>
</feature>
<dbReference type="Pfam" id="PF00127">
    <property type="entry name" value="Copper-bind"/>
    <property type="match status" value="1"/>
</dbReference>
<reference evidence="8 9" key="1">
    <citation type="journal article" date="2019" name="Int. J. Syst. Evol. Microbiol.">
        <title>The Global Catalogue of Microorganisms (GCM) 10K type strain sequencing project: providing services to taxonomists for standard genome sequencing and annotation.</title>
        <authorList>
            <consortium name="The Broad Institute Genomics Platform"/>
            <consortium name="The Broad Institute Genome Sequencing Center for Infectious Disease"/>
            <person name="Wu L."/>
            <person name="Ma J."/>
        </authorList>
    </citation>
    <scope>NUCLEOTIDE SEQUENCE [LARGE SCALE GENOMIC DNA]</scope>
    <source>
        <strain evidence="8 9">CGMCC 1.15824</strain>
    </source>
</reference>
<keyword evidence="3" id="KW-0249">Electron transport</keyword>
<dbReference type="InterPro" id="IPR000923">
    <property type="entry name" value="BlueCu_1"/>
</dbReference>
<dbReference type="AlphaFoldDB" id="A0ABD5QI62"/>
<keyword evidence="2 5" id="KW-0479">Metal-binding</keyword>
<keyword evidence="4 5" id="KW-0186">Copper</keyword>
<evidence type="ECO:0000313" key="8">
    <source>
        <dbReference type="EMBL" id="MFC4989282.1"/>
    </source>
</evidence>
<dbReference type="InterPro" id="IPR028871">
    <property type="entry name" value="BlueCu_1_BS"/>
</dbReference>
<feature type="compositionally biased region" description="Acidic residues" evidence="6">
    <location>
        <begin position="236"/>
        <end position="247"/>
    </location>
</feature>
<protein>
    <submittedName>
        <fullName evidence="8">Plastocyanin/azurin family copper-binding protein</fullName>
    </submittedName>
</protein>
<dbReference type="InterPro" id="IPR002387">
    <property type="entry name" value="Plastocyanin"/>
</dbReference>
<dbReference type="InterPro" id="IPR052721">
    <property type="entry name" value="ET_Amicyanin"/>
</dbReference>
<comment type="cofactor">
    <cofactor evidence="5">
        <name>Cu(2+)</name>
        <dbReference type="ChEBI" id="CHEBI:29036"/>
    </cofactor>
    <text evidence="5">The crystal structure with reduced Cu(1+) has also been determined.</text>
</comment>
<evidence type="ECO:0000256" key="1">
    <source>
        <dbReference type="ARBA" id="ARBA00022448"/>
    </source>
</evidence>
<keyword evidence="9" id="KW-1185">Reference proteome</keyword>
<accession>A0ABD5QI62</accession>
<dbReference type="GO" id="GO:0046872">
    <property type="term" value="F:metal ion binding"/>
    <property type="evidence" value="ECO:0007669"/>
    <property type="project" value="UniProtKB-KW"/>
</dbReference>
<name>A0ABD5QI62_9EURY</name>
<dbReference type="PRINTS" id="PR00157">
    <property type="entry name" value="PLASTOCYANIN"/>
</dbReference>
<gene>
    <name evidence="8" type="ORF">ACFPFO_16255</name>
</gene>
<dbReference type="Gene3D" id="2.60.40.420">
    <property type="entry name" value="Cupredoxins - blue copper proteins"/>
    <property type="match status" value="1"/>
</dbReference>
<dbReference type="EMBL" id="JBHSJG010000046">
    <property type="protein sequence ID" value="MFC4989282.1"/>
    <property type="molecule type" value="Genomic_DNA"/>
</dbReference>
<dbReference type="PROSITE" id="PS00196">
    <property type="entry name" value="COPPER_BLUE"/>
    <property type="match status" value="1"/>
</dbReference>
<feature type="region of interest" description="Disordered" evidence="6">
    <location>
        <begin position="40"/>
        <end position="94"/>
    </location>
</feature>
<feature type="binding site" evidence="5">
    <location>
        <position position="175"/>
    </location>
    <ligand>
        <name>Cu cation</name>
        <dbReference type="ChEBI" id="CHEBI:23378"/>
    </ligand>
</feature>
<feature type="binding site" evidence="5">
    <location>
        <position position="183"/>
    </location>
    <ligand>
        <name>Cu cation</name>
        <dbReference type="ChEBI" id="CHEBI:23378"/>
    </ligand>
</feature>
<evidence type="ECO:0000259" key="7">
    <source>
        <dbReference type="Pfam" id="PF00127"/>
    </source>
</evidence>
<feature type="compositionally biased region" description="Polar residues" evidence="6">
    <location>
        <begin position="57"/>
        <end position="76"/>
    </location>
</feature>
<dbReference type="InterPro" id="IPR008972">
    <property type="entry name" value="Cupredoxin"/>
</dbReference>
<dbReference type="PANTHER" id="PTHR36507:SF1">
    <property type="entry name" value="BLL1555 PROTEIN"/>
    <property type="match status" value="1"/>
</dbReference>
<comment type="caution">
    <text evidence="8">The sequence shown here is derived from an EMBL/GenBank/DDBJ whole genome shotgun (WGS) entry which is preliminary data.</text>
</comment>
<evidence type="ECO:0000256" key="6">
    <source>
        <dbReference type="SAM" id="MobiDB-lite"/>
    </source>
</evidence>
<dbReference type="SUPFAM" id="SSF49503">
    <property type="entry name" value="Cupredoxins"/>
    <property type="match status" value="1"/>
</dbReference>
<feature type="binding site" evidence="5">
    <location>
        <position position="178"/>
    </location>
    <ligand>
        <name>Cu cation</name>
        <dbReference type="ChEBI" id="CHEBI:23378"/>
    </ligand>
</feature>
<dbReference type="RefSeq" id="WP_224829790.1">
    <property type="nucleotide sequence ID" value="NZ_JAIVEF010000027.1"/>
</dbReference>
<proteinExistence type="predicted"/>
<sequence length="247" mass="26525">MLNMETSADASLIQSTMNNQPSRRHVLGITSVIVTGLAGCLSEDDQPEDDTSPDESAVNSSEETTNQTGGENSGSENESDHDETDSASKSTAEVTMVTNDSGTHFEPHVAEIEPGETVTWTLESGSHTTTAYAPANDKPQRIPDDVEAWDSGTIDDQGATFEYTFETEGVYDYYCRPHETTGMIGCVVVGDPQLDDQPGMAEPQSELPDSAHEKIRELNETVQSGGDSGHGGHDSSEDEDGDHEDDH</sequence>